<organism evidence="1 2">
    <name type="scientific">Parvularcula maris</name>
    <dbReference type="NCBI Taxonomy" id="2965077"/>
    <lineage>
        <taxon>Bacteria</taxon>
        <taxon>Pseudomonadati</taxon>
        <taxon>Pseudomonadota</taxon>
        <taxon>Alphaproteobacteria</taxon>
        <taxon>Parvularculales</taxon>
        <taxon>Parvularculaceae</taxon>
        <taxon>Parvularcula</taxon>
    </lineage>
</organism>
<reference evidence="1" key="1">
    <citation type="submission" date="2022-07" db="EMBL/GenBank/DDBJ databases">
        <title>Parvularcula maris sp. nov., an algicidal bacterium isolated from seawater.</title>
        <authorList>
            <person name="Li F."/>
        </authorList>
    </citation>
    <scope>NUCLEOTIDE SEQUENCE</scope>
    <source>
        <strain evidence="1">BGMRC 0090</strain>
    </source>
</reference>
<gene>
    <name evidence="1" type="ORF">NOG11_02450</name>
</gene>
<protein>
    <submittedName>
        <fullName evidence="1">Head-tail connector protein</fullName>
    </submittedName>
</protein>
<accession>A0A9X2L8N7</accession>
<dbReference type="EMBL" id="JANIBC010000001">
    <property type="protein sequence ID" value="MCQ8184237.1"/>
    <property type="molecule type" value="Genomic_DNA"/>
</dbReference>
<dbReference type="RefSeq" id="WP_256618042.1">
    <property type="nucleotide sequence ID" value="NZ_JANIBC010000001.1"/>
</dbReference>
<dbReference type="InterPro" id="IPR006450">
    <property type="entry name" value="Phage_HK97_gp6-like"/>
</dbReference>
<proteinExistence type="predicted"/>
<evidence type="ECO:0000313" key="2">
    <source>
        <dbReference type="Proteomes" id="UP001142610"/>
    </source>
</evidence>
<dbReference type="NCBIfam" id="TIGR01560">
    <property type="entry name" value="put_DNA_pack"/>
    <property type="match status" value="1"/>
</dbReference>
<dbReference type="Gene3D" id="1.10.3230.30">
    <property type="entry name" value="Phage gp6-like head-tail connector protein"/>
    <property type="match status" value="1"/>
</dbReference>
<name>A0A9X2L8N7_9PROT</name>
<dbReference type="NCBIfam" id="TIGR02215">
    <property type="entry name" value="phage_chp_gp8"/>
    <property type="match status" value="1"/>
</dbReference>
<comment type="caution">
    <text evidence="1">The sequence shown here is derived from an EMBL/GenBank/DDBJ whole genome shotgun (WGS) entry which is preliminary data.</text>
</comment>
<dbReference type="Proteomes" id="UP001142610">
    <property type="component" value="Unassembled WGS sequence"/>
</dbReference>
<dbReference type="AlphaFoldDB" id="A0A9X2L8N7"/>
<keyword evidence="2" id="KW-1185">Reference proteome</keyword>
<dbReference type="CDD" id="cd08054">
    <property type="entry name" value="gp6"/>
    <property type="match status" value="1"/>
</dbReference>
<dbReference type="InterPro" id="IPR011738">
    <property type="entry name" value="Phage_CHP"/>
</dbReference>
<sequence>MTFELITPPVLEPFSLQELKTALRIDHDADDALVMRLGVTARRFVERRLSVAIAEQSWRLTAAGVPSAPLRLAPGPVMSVDSAVVFYGDSDTGMPADSIETHRAQPSLISVTAPSSVNSERANRTEIIFRAGRSDMTLVPPDLKEAVMLLTAHYYDHRSTVERGRYVAMPLTVQSILEAHREVRL</sequence>
<evidence type="ECO:0000313" key="1">
    <source>
        <dbReference type="EMBL" id="MCQ8184237.1"/>
    </source>
</evidence>